<keyword evidence="3" id="KW-1185">Reference proteome</keyword>
<protein>
    <recommendedName>
        <fullName evidence="4">Carboxypeptidase regulatory-like domain-containing protein</fullName>
    </recommendedName>
</protein>
<dbReference type="OrthoDB" id="286727at2"/>
<dbReference type="AlphaFoldDB" id="A0A5C5VWU5"/>
<reference evidence="2 3" key="1">
    <citation type="submission" date="2019-02" db="EMBL/GenBank/DDBJ databases">
        <title>Deep-cultivation of Planctomycetes and their phenomic and genomic characterization uncovers novel biology.</title>
        <authorList>
            <person name="Wiegand S."/>
            <person name="Jogler M."/>
            <person name="Boedeker C."/>
            <person name="Pinto D."/>
            <person name="Vollmers J."/>
            <person name="Rivas-Marin E."/>
            <person name="Kohn T."/>
            <person name="Peeters S.H."/>
            <person name="Heuer A."/>
            <person name="Rast P."/>
            <person name="Oberbeckmann S."/>
            <person name="Bunk B."/>
            <person name="Jeske O."/>
            <person name="Meyerdierks A."/>
            <person name="Storesund J.E."/>
            <person name="Kallscheuer N."/>
            <person name="Luecker S."/>
            <person name="Lage O.M."/>
            <person name="Pohl T."/>
            <person name="Merkel B.J."/>
            <person name="Hornburger P."/>
            <person name="Mueller R.-W."/>
            <person name="Bruemmer F."/>
            <person name="Labrenz M."/>
            <person name="Spormann A.M."/>
            <person name="Op Den Camp H."/>
            <person name="Overmann J."/>
            <person name="Amann R."/>
            <person name="Jetten M.S.M."/>
            <person name="Mascher T."/>
            <person name="Medema M.H."/>
            <person name="Devos D.P."/>
            <person name="Kaster A.-K."/>
            <person name="Ovreas L."/>
            <person name="Rohde M."/>
            <person name="Galperin M.Y."/>
            <person name="Jogler C."/>
        </authorList>
    </citation>
    <scope>NUCLEOTIDE SEQUENCE [LARGE SCALE GENOMIC DNA]</scope>
    <source>
        <strain evidence="2 3">KOR42</strain>
    </source>
</reference>
<gene>
    <name evidence="2" type="ORF">KOR42_46960</name>
</gene>
<dbReference type="EMBL" id="SIHI01000040">
    <property type="protein sequence ID" value="TWT42587.1"/>
    <property type="molecule type" value="Genomic_DNA"/>
</dbReference>
<name>A0A5C5VWU5_9PLAN</name>
<evidence type="ECO:0000256" key="1">
    <source>
        <dbReference type="SAM" id="MobiDB-lite"/>
    </source>
</evidence>
<dbReference type="RefSeq" id="WP_146512028.1">
    <property type="nucleotide sequence ID" value="NZ_SIHI01000040.1"/>
</dbReference>
<dbReference type="SUPFAM" id="SSF49478">
    <property type="entry name" value="Cna protein B-type domain"/>
    <property type="match status" value="1"/>
</dbReference>
<evidence type="ECO:0000313" key="3">
    <source>
        <dbReference type="Proteomes" id="UP000317243"/>
    </source>
</evidence>
<proteinExistence type="predicted"/>
<feature type="region of interest" description="Disordered" evidence="1">
    <location>
        <begin position="134"/>
        <end position="154"/>
    </location>
</feature>
<accession>A0A5C5VWU5</accession>
<evidence type="ECO:0008006" key="4">
    <source>
        <dbReference type="Google" id="ProtNLM"/>
    </source>
</evidence>
<sequence>MDSILNHRNDTDMFFNHKCLPVHVMRIEVFNLLTDKFQEVIRMTFWQQKPLSALLLAIPLLSLGCGNSIDLGVVKGQVTKEGQPVAGAIVEFIPDNGRTSTAITKSDGTYELDYDDFKGAVIGTHRVQITAGAPSVEASEDDSNPTPPPMAAPPQVIKIEKKFEVASGENTFDFNLDEYAQKNSRRVGGARRRPS</sequence>
<dbReference type="Gene3D" id="2.60.40.1120">
    <property type="entry name" value="Carboxypeptidase-like, regulatory domain"/>
    <property type="match status" value="1"/>
</dbReference>
<dbReference type="Proteomes" id="UP000317243">
    <property type="component" value="Unassembled WGS sequence"/>
</dbReference>
<organism evidence="2 3">
    <name type="scientific">Thalassoglobus neptunius</name>
    <dbReference type="NCBI Taxonomy" id="1938619"/>
    <lineage>
        <taxon>Bacteria</taxon>
        <taxon>Pseudomonadati</taxon>
        <taxon>Planctomycetota</taxon>
        <taxon>Planctomycetia</taxon>
        <taxon>Planctomycetales</taxon>
        <taxon>Planctomycetaceae</taxon>
        <taxon>Thalassoglobus</taxon>
    </lineage>
</organism>
<evidence type="ECO:0000313" key="2">
    <source>
        <dbReference type="EMBL" id="TWT42587.1"/>
    </source>
</evidence>
<comment type="caution">
    <text evidence="2">The sequence shown here is derived from an EMBL/GenBank/DDBJ whole genome shotgun (WGS) entry which is preliminary data.</text>
</comment>